<reference evidence="1 2" key="1">
    <citation type="submission" date="2019-02" db="EMBL/GenBank/DDBJ databases">
        <title>Deep-cultivation of Planctomycetes and their phenomic and genomic characterization uncovers novel biology.</title>
        <authorList>
            <person name="Wiegand S."/>
            <person name="Jogler M."/>
            <person name="Boedeker C."/>
            <person name="Pinto D."/>
            <person name="Vollmers J."/>
            <person name="Rivas-Marin E."/>
            <person name="Kohn T."/>
            <person name="Peeters S.H."/>
            <person name="Heuer A."/>
            <person name="Rast P."/>
            <person name="Oberbeckmann S."/>
            <person name="Bunk B."/>
            <person name="Jeske O."/>
            <person name="Meyerdierks A."/>
            <person name="Storesund J.E."/>
            <person name="Kallscheuer N."/>
            <person name="Luecker S."/>
            <person name="Lage O.M."/>
            <person name="Pohl T."/>
            <person name="Merkel B.J."/>
            <person name="Hornburger P."/>
            <person name="Mueller R.-W."/>
            <person name="Bruemmer F."/>
            <person name="Labrenz M."/>
            <person name="Spormann A.M."/>
            <person name="Op Den Camp H."/>
            <person name="Overmann J."/>
            <person name="Amann R."/>
            <person name="Jetten M.S.M."/>
            <person name="Mascher T."/>
            <person name="Medema M.H."/>
            <person name="Devos D.P."/>
            <person name="Kaster A.-K."/>
            <person name="Ovreas L."/>
            <person name="Rohde M."/>
            <person name="Galperin M.Y."/>
            <person name="Jogler C."/>
        </authorList>
    </citation>
    <scope>NUCLEOTIDE SEQUENCE [LARGE SCALE GENOMIC DNA]</scope>
    <source>
        <strain evidence="1 2">Pla22</strain>
    </source>
</reference>
<evidence type="ECO:0000313" key="2">
    <source>
        <dbReference type="Proteomes" id="UP000316598"/>
    </source>
</evidence>
<dbReference type="Proteomes" id="UP000316598">
    <property type="component" value="Unassembled WGS sequence"/>
</dbReference>
<dbReference type="AlphaFoldDB" id="A0A5C5WHT9"/>
<comment type="caution">
    <text evidence="1">The sequence shown here is derived from an EMBL/GenBank/DDBJ whole genome shotgun (WGS) entry which is preliminary data.</text>
</comment>
<proteinExistence type="predicted"/>
<name>A0A5C5WHT9_9BACT</name>
<protein>
    <submittedName>
        <fullName evidence="1">Uncharacterized protein</fullName>
    </submittedName>
</protein>
<organism evidence="1 2">
    <name type="scientific">Rubripirellula amarantea</name>
    <dbReference type="NCBI Taxonomy" id="2527999"/>
    <lineage>
        <taxon>Bacteria</taxon>
        <taxon>Pseudomonadati</taxon>
        <taxon>Planctomycetota</taxon>
        <taxon>Planctomycetia</taxon>
        <taxon>Pirellulales</taxon>
        <taxon>Pirellulaceae</taxon>
        <taxon>Rubripirellula</taxon>
    </lineage>
</organism>
<gene>
    <name evidence="1" type="ORF">Pla22_31080</name>
</gene>
<sequence length="105" mass="11761">MAAQIRLFGMRRVAISSWLIFISRLIKSHDVAMLRQSRFQARPCPRVRALMDQRVAACVSPRACRGVRVAACVTAAHGNWGSELGPRKKPGEWSHRALNVLLRIA</sequence>
<keyword evidence="2" id="KW-1185">Reference proteome</keyword>
<dbReference type="EMBL" id="SJPI01000002">
    <property type="protein sequence ID" value="TWT50366.1"/>
    <property type="molecule type" value="Genomic_DNA"/>
</dbReference>
<evidence type="ECO:0000313" key="1">
    <source>
        <dbReference type="EMBL" id="TWT50366.1"/>
    </source>
</evidence>
<accession>A0A5C5WHT9</accession>